<dbReference type="RefSeq" id="WP_106264033.1">
    <property type="nucleotide sequence ID" value="NZ_PVTQ01000005.1"/>
</dbReference>
<dbReference type="EMBL" id="PVTQ01000005">
    <property type="protein sequence ID" value="PRY90218.1"/>
    <property type="molecule type" value="Genomic_DNA"/>
</dbReference>
<evidence type="ECO:0000256" key="3">
    <source>
        <dbReference type="SAM" id="SignalP"/>
    </source>
</evidence>
<keyword evidence="2" id="KW-0472">Membrane</keyword>
<protein>
    <submittedName>
        <fullName evidence="5">Phosphate binding protein</fullName>
    </submittedName>
</protein>
<feature type="chain" id="PRO_5015685221" evidence="3">
    <location>
        <begin position="22"/>
        <end position="785"/>
    </location>
</feature>
<reference evidence="5 6" key="1">
    <citation type="submission" date="2018-03" db="EMBL/GenBank/DDBJ databases">
        <title>Genomic Encyclopedia of Archaeal and Bacterial Type Strains, Phase II (KMG-II): from individual species to whole genera.</title>
        <authorList>
            <person name="Goeker M."/>
        </authorList>
    </citation>
    <scope>NUCLEOTIDE SEQUENCE [LARGE SCALE GENOMIC DNA]</scope>
    <source>
        <strain evidence="5 6">DSM 100212</strain>
    </source>
</reference>
<dbReference type="SUPFAM" id="SSF103088">
    <property type="entry name" value="OmpA-like"/>
    <property type="match status" value="1"/>
</dbReference>
<sequence length="785" mass="84115">MQLRKTLLLGLLACASLTPVAAVAQATKTFATSEPYGLLSGSQLPDRGLATLVFEHLFKAAGIPADVIFTAQWSDAEGGARSNEFTGAFPYYYTIERTLDFQYSDAVLAVGERVYTSGEQLTSLDGLKGETLCYPAGYDFATSLRLREEQGEFTRISAPDMNACFQSLVDGEVFAVLSDQSEAAFVMNFADFDISTVRESAFDIAQRTLHLIVSHKEAGGAEMLEAFNTALEAARADGSLDRLVRERIDISIIPDRSDDFRTRAAVEARLRLNDGTYQTGRIVEIDTGKYEVATKYGPVIYPLTFIAELCPVEGCAGEVAAAAPAEVAEAPVEAPAEEQTDVVAALVEPEPAPTALRLAGSNTIGAGLAPAMLQGWLGAKGMGAPAWQLGEPNERAAALDAALPGGRSEITLAAHGSSTGFKALLAGDSDIAMASRPIKPSEQVAMADKGLGDPLAEGANGEHIVALDGIAIIVHPENPLRELTMVQVQQIFSGQINNWAQVGGPNAPITIYARDDASGTFDTFQSLALGETQLASAAQRFESNANLSDAVRGDVNAIGFTGLGYVRNSKPLALRVCDAVHQPTPFAVKTEEYPLARRLYMYTAPNKTDADTEDFLQYASTDGQAIVASEGFVDLNLDVRAGWDAVDALANIQFMPFQDAATLRDYMLNIRDKQRLSATFHFISGKSNLDARSEDDLERLVAWMKQPENASRKVLLVGFADNTGGYEANRNIAQARAQQVADQLNLLVPGNAGIQVTSGSEEAPVACNDPSGYDKNRRVEVWVTQ</sequence>
<dbReference type="SUPFAM" id="SSF53850">
    <property type="entry name" value="Periplasmic binding protein-like II"/>
    <property type="match status" value="2"/>
</dbReference>
<dbReference type="Gene3D" id="3.40.190.10">
    <property type="entry name" value="Periplasmic binding protein-like II"/>
    <property type="match status" value="4"/>
</dbReference>
<gene>
    <name evidence="5" type="ORF">CLV74_105199</name>
</gene>
<dbReference type="InterPro" id="IPR036737">
    <property type="entry name" value="OmpA-like_sf"/>
</dbReference>
<dbReference type="Pfam" id="PF12849">
    <property type="entry name" value="PBP_like_2"/>
    <property type="match status" value="1"/>
</dbReference>
<keyword evidence="1 3" id="KW-0732">Signal</keyword>
<dbReference type="PROSITE" id="PS51123">
    <property type="entry name" value="OMPA_2"/>
    <property type="match status" value="1"/>
</dbReference>
<feature type="domain" description="OmpA-like" evidence="4">
    <location>
        <begin position="666"/>
        <end position="785"/>
    </location>
</feature>
<feature type="signal peptide" evidence="3">
    <location>
        <begin position="1"/>
        <end position="21"/>
    </location>
</feature>
<evidence type="ECO:0000256" key="2">
    <source>
        <dbReference type="PROSITE-ProRule" id="PRU00473"/>
    </source>
</evidence>
<organism evidence="5 6">
    <name type="scientific">Donghicola tyrosinivorans</name>
    <dbReference type="NCBI Taxonomy" id="1652492"/>
    <lineage>
        <taxon>Bacteria</taxon>
        <taxon>Pseudomonadati</taxon>
        <taxon>Pseudomonadota</taxon>
        <taxon>Alphaproteobacteria</taxon>
        <taxon>Rhodobacterales</taxon>
        <taxon>Roseobacteraceae</taxon>
        <taxon>Donghicola</taxon>
    </lineage>
</organism>
<dbReference type="Pfam" id="PF00691">
    <property type="entry name" value="OmpA"/>
    <property type="match status" value="1"/>
</dbReference>
<evidence type="ECO:0000256" key="1">
    <source>
        <dbReference type="ARBA" id="ARBA00022729"/>
    </source>
</evidence>
<dbReference type="InterPro" id="IPR006665">
    <property type="entry name" value="OmpA-like"/>
</dbReference>
<dbReference type="Gene3D" id="3.30.1330.60">
    <property type="entry name" value="OmpA-like domain"/>
    <property type="match status" value="1"/>
</dbReference>
<dbReference type="GO" id="GO:0016020">
    <property type="term" value="C:membrane"/>
    <property type="evidence" value="ECO:0007669"/>
    <property type="project" value="UniProtKB-UniRule"/>
</dbReference>
<comment type="caution">
    <text evidence="5">The sequence shown here is derived from an EMBL/GenBank/DDBJ whole genome shotgun (WGS) entry which is preliminary data.</text>
</comment>
<dbReference type="PANTHER" id="PTHR30570:SF1">
    <property type="entry name" value="PHOSPHATE-BINDING PROTEIN PSTS"/>
    <property type="match status" value="1"/>
</dbReference>
<proteinExistence type="predicted"/>
<dbReference type="AlphaFoldDB" id="A0A2T0WU54"/>
<evidence type="ECO:0000313" key="5">
    <source>
        <dbReference type="EMBL" id="PRY90218.1"/>
    </source>
</evidence>
<name>A0A2T0WU54_9RHOB</name>
<accession>A0A2T0WU54</accession>
<evidence type="ECO:0000313" key="6">
    <source>
        <dbReference type="Proteomes" id="UP000238392"/>
    </source>
</evidence>
<evidence type="ECO:0000259" key="4">
    <source>
        <dbReference type="PROSITE" id="PS51123"/>
    </source>
</evidence>
<dbReference type="OrthoDB" id="9790048at2"/>
<dbReference type="CDD" id="cd13653">
    <property type="entry name" value="PBP2_phosphate_like_1"/>
    <property type="match status" value="1"/>
</dbReference>
<dbReference type="InterPro" id="IPR050811">
    <property type="entry name" value="Phosphate_ABC_transporter"/>
</dbReference>
<keyword evidence="6" id="KW-1185">Reference proteome</keyword>
<dbReference type="PANTHER" id="PTHR30570">
    <property type="entry name" value="PERIPLASMIC PHOSPHATE BINDING COMPONENT OF PHOSPHATE ABC TRANSPORTER"/>
    <property type="match status" value="1"/>
</dbReference>
<dbReference type="Proteomes" id="UP000238392">
    <property type="component" value="Unassembled WGS sequence"/>
</dbReference>
<dbReference type="CDD" id="cd07185">
    <property type="entry name" value="OmpA_C-like"/>
    <property type="match status" value="1"/>
</dbReference>
<dbReference type="InterPro" id="IPR024370">
    <property type="entry name" value="PBP_domain"/>
</dbReference>